<reference evidence="3" key="1">
    <citation type="submission" date="2015-07" db="EMBL/GenBank/DDBJ databases">
        <authorList>
            <person name="Ju K.-S."/>
            <person name="Doroghazi J.R."/>
            <person name="Metcalf W.W."/>
        </authorList>
    </citation>
    <scope>NUCLEOTIDE SEQUENCE [LARGE SCALE GENOMIC DNA]</scope>
    <source>
        <strain evidence="3">NRRL ISP-5002</strain>
    </source>
</reference>
<evidence type="ECO:0000313" key="3">
    <source>
        <dbReference type="Proteomes" id="UP000037982"/>
    </source>
</evidence>
<name>A0A0N0XUX6_9ACTN</name>
<gene>
    <name evidence="2" type="ORF">ADL29_19190</name>
</gene>
<protein>
    <submittedName>
        <fullName evidence="2">Toxin</fullName>
    </submittedName>
</protein>
<keyword evidence="3" id="KW-1185">Reference proteome</keyword>
<evidence type="ECO:0000259" key="1">
    <source>
        <dbReference type="Pfam" id="PF08808"/>
    </source>
</evidence>
<feature type="domain" description="RES" evidence="1">
    <location>
        <begin position="20"/>
        <end position="206"/>
    </location>
</feature>
<comment type="caution">
    <text evidence="2">The sequence shown here is derived from an EMBL/GenBank/DDBJ whole genome shotgun (WGS) entry which is preliminary data.</text>
</comment>
<dbReference type="EMBL" id="LGKG01000139">
    <property type="protein sequence ID" value="KPC62458.1"/>
    <property type="molecule type" value="Genomic_DNA"/>
</dbReference>
<dbReference type="RefSeq" id="WP_053924875.1">
    <property type="nucleotide sequence ID" value="NZ_LGKG01000139.1"/>
</dbReference>
<dbReference type="AlphaFoldDB" id="A0A0N0XUX6"/>
<evidence type="ECO:0000313" key="2">
    <source>
        <dbReference type="EMBL" id="KPC62458.1"/>
    </source>
</evidence>
<organism evidence="2 3">
    <name type="scientific">Streptomyces chattanoogensis</name>
    <dbReference type="NCBI Taxonomy" id="66876"/>
    <lineage>
        <taxon>Bacteria</taxon>
        <taxon>Bacillati</taxon>
        <taxon>Actinomycetota</taxon>
        <taxon>Actinomycetes</taxon>
        <taxon>Kitasatosporales</taxon>
        <taxon>Streptomycetaceae</taxon>
        <taxon>Streptomyces</taxon>
    </lineage>
</organism>
<dbReference type="InterPro" id="IPR014914">
    <property type="entry name" value="RES_dom"/>
</dbReference>
<proteinExistence type="predicted"/>
<sequence>MTTYDEPPVTLIAAPPRGVWRLGRAEDPLQYNRLELETSLGSSAGRFSLPNFGMLYCCSELTGCYAEGLAPFRVQPVIRALLDDESAAPALMKPGHLPSSWREHRILVRLLPHKEARFLDVDCEATRAVLAKELHSELAAWGLSGPLTDDHIHGRDRRIARQIAAWTVAQRNAAGHMLAQGITYHSGYGGRRCWAILNGTDLEEAERRPVLAESVELQEVAKEYGLTVW</sequence>
<dbReference type="PATRIC" id="fig|66876.3.peg.4223"/>
<accession>A0A0N0XUX6</accession>
<dbReference type="Pfam" id="PF08808">
    <property type="entry name" value="RES"/>
    <property type="match status" value="1"/>
</dbReference>
<dbReference type="Proteomes" id="UP000037982">
    <property type="component" value="Unassembled WGS sequence"/>
</dbReference>